<keyword evidence="1" id="KW-0472">Membrane</keyword>
<keyword evidence="3" id="KW-1185">Reference proteome</keyword>
<name>A0ABT9J2N4_9BACL</name>
<evidence type="ECO:0000256" key="1">
    <source>
        <dbReference type="SAM" id="Phobius"/>
    </source>
</evidence>
<accession>A0ABT9J2N4</accession>
<dbReference type="EMBL" id="JAVAMP010000010">
    <property type="protein sequence ID" value="MDP5275874.1"/>
    <property type="molecule type" value="Genomic_DNA"/>
</dbReference>
<evidence type="ECO:0000313" key="3">
    <source>
        <dbReference type="Proteomes" id="UP001231941"/>
    </source>
</evidence>
<reference evidence="2 3" key="1">
    <citation type="submission" date="2023-08" db="EMBL/GenBank/DDBJ databases">
        <authorList>
            <person name="Park J.-S."/>
        </authorList>
    </citation>
    <scope>NUCLEOTIDE SEQUENCE [LARGE SCALE GENOMIC DNA]</scope>
    <source>
        <strain evidence="2 3">2205SS18-9</strain>
    </source>
</reference>
<dbReference type="RefSeq" id="WP_305993180.1">
    <property type="nucleotide sequence ID" value="NZ_JAVAMP010000010.1"/>
</dbReference>
<gene>
    <name evidence="2" type="ORF">Q5Y73_17385</name>
</gene>
<feature type="transmembrane region" description="Helical" evidence="1">
    <location>
        <begin position="52"/>
        <end position="70"/>
    </location>
</feature>
<protein>
    <submittedName>
        <fullName evidence="2">DUF4184 family protein</fullName>
    </submittedName>
</protein>
<feature type="transmembrane region" description="Helical" evidence="1">
    <location>
        <begin position="156"/>
        <end position="174"/>
    </location>
</feature>
<keyword evidence="1" id="KW-0812">Transmembrane</keyword>
<feature type="transmembrane region" description="Helical" evidence="1">
    <location>
        <begin position="218"/>
        <end position="241"/>
    </location>
</feature>
<sequence length="243" mass="28184">MPFTFAHPLYAIPLKWIKPKYFCITGLVLGSMSPDFEYFLALEPHQTLGHSLLGLFFQAIPLSILFALLFHKIMIRSLSLHLPSLFDVDLRFYHLLHTWQLNTFRQWWVFLTSVIIGFFSHIFIDAFTHAGGYFVLKLPFLTTTIFSIPIYKWLQHSLSLFGLIFLAFILIQVLRKKNNIHRKIVIRKHQKLKYWGIVILTAMIVTILKLLFTSSTNLIGILVVSPISGTMLGILIASLFYRE</sequence>
<dbReference type="Pfam" id="PF13803">
    <property type="entry name" value="DUF4184"/>
    <property type="match status" value="1"/>
</dbReference>
<comment type="caution">
    <text evidence="2">The sequence shown here is derived from an EMBL/GenBank/DDBJ whole genome shotgun (WGS) entry which is preliminary data.</text>
</comment>
<organism evidence="2 3">
    <name type="scientific">Chengkuizengella axinellae</name>
    <dbReference type="NCBI Taxonomy" id="3064388"/>
    <lineage>
        <taxon>Bacteria</taxon>
        <taxon>Bacillati</taxon>
        <taxon>Bacillota</taxon>
        <taxon>Bacilli</taxon>
        <taxon>Bacillales</taxon>
        <taxon>Paenibacillaceae</taxon>
        <taxon>Chengkuizengella</taxon>
    </lineage>
</organism>
<keyword evidence="1" id="KW-1133">Transmembrane helix</keyword>
<feature type="transmembrane region" description="Helical" evidence="1">
    <location>
        <begin position="194"/>
        <end position="212"/>
    </location>
</feature>
<dbReference type="Proteomes" id="UP001231941">
    <property type="component" value="Unassembled WGS sequence"/>
</dbReference>
<evidence type="ECO:0000313" key="2">
    <source>
        <dbReference type="EMBL" id="MDP5275874.1"/>
    </source>
</evidence>
<proteinExistence type="predicted"/>
<feature type="transmembrane region" description="Helical" evidence="1">
    <location>
        <begin position="107"/>
        <end position="136"/>
    </location>
</feature>
<dbReference type="InterPro" id="IPR025238">
    <property type="entry name" value="DUF4184"/>
</dbReference>